<dbReference type="InterPro" id="IPR006061">
    <property type="entry name" value="SBP_1_CS"/>
</dbReference>
<accession>A0A3B0AQL3</accession>
<keyword evidence="2" id="KW-0813">Transport</keyword>
<dbReference type="InterPro" id="IPR050490">
    <property type="entry name" value="Bact_solute-bd_prot1"/>
</dbReference>
<dbReference type="GO" id="GO:0055085">
    <property type="term" value="P:transmembrane transport"/>
    <property type="evidence" value="ECO:0007669"/>
    <property type="project" value="InterPro"/>
</dbReference>
<name>A0A3B0AQL3_9BACL</name>
<dbReference type="AlphaFoldDB" id="A0A3B0AQL3"/>
<dbReference type="PANTHER" id="PTHR43649:SF12">
    <property type="entry name" value="DIACETYLCHITOBIOSE BINDING PROTEIN DASA"/>
    <property type="match status" value="1"/>
</dbReference>
<dbReference type="OrthoDB" id="9768630at2"/>
<dbReference type="PROSITE" id="PS01037">
    <property type="entry name" value="SBP_BACTERIAL_1"/>
    <property type="match status" value="1"/>
</dbReference>
<dbReference type="InterPro" id="IPR006059">
    <property type="entry name" value="SBP"/>
</dbReference>
<reference evidence="5 6" key="1">
    <citation type="journal article" date="2007" name="Int. J. Syst. Evol. Microbiol.">
        <title>Paenibacillus ginsengarvi sp. nov., isolated from soil from ginseng cultivation.</title>
        <authorList>
            <person name="Yoon M.H."/>
            <person name="Ten L.N."/>
            <person name="Im W.T."/>
        </authorList>
    </citation>
    <scope>NUCLEOTIDE SEQUENCE [LARGE SCALE GENOMIC DNA]</scope>
    <source>
        <strain evidence="5 6">KCTC 13059</strain>
    </source>
</reference>
<keyword evidence="3 4" id="KW-0732">Signal</keyword>
<comment type="caution">
    <text evidence="5">The sequence shown here is derived from an EMBL/GenBank/DDBJ whole genome shotgun (WGS) entry which is preliminary data.</text>
</comment>
<dbReference type="PROSITE" id="PS51257">
    <property type="entry name" value="PROKAR_LIPOPROTEIN"/>
    <property type="match status" value="1"/>
</dbReference>
<keyword evidence="6" id="KW-1185">Reference proteome</keyword>
<dbReference type="Proteomes" id="UP000282311">
    <property type="component" value="Unassembled WGS sequence"/>
</dbReference>
<feature type="chain" id="PRO_5039244360" evidence="4">
    <location>
        <begin position="19"/>
        <end position="440"/>
    </location>
</feature>
<dbReference type="EMBL" id="RBAH01000047">
    <property type="protein sequence ID" value="RKN62899.1"/>
    <property type="molecule type" value="Genomic_DNA"/>
</dbReference>
<feature type="signal peptide" evidence="4">
    <location>
        <begin position="1"/>
        <end position="18"/>
    </location>
</feature>
<evidence type="ECO:0000256" key="4">
    <source>
        <dbReference type="SAM" id="SignalP"/>
    </source>
</evidence>
<comment type="similarity">
    <text evidence="1">Belongs to the bacterial solute-binding protein 1 family.</text>
</comment>
<organism evidence="5 6">
    <name type="scientific">Paenibacillus ginsengarvi</name>
    <dbReference type="NCBI Taxonomy" id="400777"/>
    <lineage>
        <taxon>Bacteria</taxon>
        <taxon>Bacillati</taxon>
        <taxon>Bacillota</taxon>
        <taxon>Bacilli</taxon>
        <taxon>Bacillales</taxon>
        <taxon>Paenibacillaceae</taxon>
        <taxon>Paenibacillus</taxon>
    </lineage>
</organism>
<evidence type="ECO:0000256" key="2">
    <source>
        <dbReference type="ARBA" id="ARBA00022448"/>
    </source>
</evidence>
<protein>
    <submittedName>
        <fullName evidence="5">Extracellular solute-binding protein</fullName>
    </submittedName>
</protein>
<evidence type="ECO:0000313" key="5">
    <source>
        <dbReference type="EMBL" id="RKN62899.1"/>
    </source>
</evidence>
<dbReference type="PANTHER" id="PTHR43649">
    <property type="entry name" value="ARABINOSE-BINDING PROTEIN-RELATED"/>
    <property type="match status" value="1"/>
</dbReference>
<sequence>MGKRGMLIALSAAWLAIAAAGCGKTAGTPQEEVKAASGYNNEPVKLTIYDYQAGINDRELQTHIVKPIQAKYPNITFELLNAKSPEDLAASGIVPDLVTTSNVYVKYLLDLGFGEDLQSRVKTSGLNLGKLEPEVWNELKKFGPKGELYGLPLSMNYGVMLYNKEIFDKLGVAYPKDGMTWTQTLELAKKVTRTEGGVRYIGVSMGAPQGLLRQYSLPVVDEKQEKSIIAQTEGYKTIFSLLRQLYDMNGYLGPNKEFGYGFNEFIKDQTLAMNPNWIAAVTDSLAQLEKDGKTFKWDMVSYPAFDDKPKLGRQVDFHLFMIPPASKNKNAAFEAVRTLLTDEAQTAMNKAGRMTVLKEPELKKNYAADLKIYANKNLEGIFKATPAPAPTSTNYDTKIYSFLQESNKEMAQNGMDLNTALRVADEKANKYIQEMKQQGK</sequence>
<proteinExistence type="inferred from homology"/>
<evidence type="ECO:0000256" key="3">
    <source>
        <dbReference type="ARBA" id="ARBA00022729"/>
    </source>
</evidence>
<dbReference type="RefSeq" id="WP_120751868.1">
    <property type="nucleotide sequence ID" value="NZ_RBAH01000047.1"/>
</dbReference>
<gene>
    <name evidence="5" type="ORF">D7M11_34785</name>
</gene>
<dbReference type="Pfam" id="PF13416">
    <property type="entry name" value="SBP_bac_8"/>
    <property type="match status" value="1"/>
</dbReference>
<evidence type="ECO:0000256" key="1">
    <source>
        <dbReference type="ARBA" id="ARBA00008520"/>
    </source>
</evidence>
<evidence type="ECO:0000313" key="6">
    <source>
        <dbReference type="Proteomes" id="UP000282311"/>
    </source>
</evidence>
<dbReference type="Gene3D" id="3.40.190.10">
    <property type="entry name" value="Periplasmic binding protein-like II"/>
    <property type="match status" value="1"/>
</dbReference>
<dbReference type="SUPFAM" id="SSF53850">
    <property type="entry name" value="Periplasmic binding protein-like II"/>
    <property type="match status" value="1"/>
</dbReference>